<evidence type="ECO:0000256" key="2">
    <source>
        <dbReference type="SAM" id="Phobius"/>
    </source>
</evidence>
<feature type="transmembrane region" description="Helical" evidence="2">
    <location>
        <begin position="467"/>
        <end position="487"/>
    </location>
</feature>
<keyword evidence="4" id="KW-1185">Reference proteome</keyword>
<dbReference type="AlphaFoldDB" id="A0AAE0EM50"/>
<organism evidence="3 4">
    <name type="scientific">Cymbomonas tetramitiformis</name>
    <dbReference type="NCBI Taxonomy" id="36881"/>
    <lineage>
        <taxon>Eukaryota</taxon>
        <taxon>Viridiplantae</taxon>
        <taxon>Chlorophyta</taxon>
        <taxon>Pyramimonadophyceae</taxon>
        <taxon>Pyramimonadales</taxon>
        <taxon>Pyramimonadaceae</taxon>
        <taxon>Cymbomonas</taxon>
    </lineage>
</organism>
<dbReference type="PANTHER" id="PTHR11319">
    <property type="entry name" value="G PROTEIN-COUPLED RECEPTOR-RELATED"/>
    <property type="match status" value="1"/>
</dbReference>
<feature type="compositionally biased region" description="Polar residues" evidence="1">
    <location>
        <begin position="333"/>
        <end position="348"/>
    </location>
</feature>
<comment type="caution">
    <text evidence="3">The sequence shown here is derived from an EMBL/GenBank/DDBJ whole genome shotgun (WGS) entry which is preliminary data.</text>
</comment>
<proteinExistence type="predicted"/>
<dbReference type="EMBL" id="LGRX02035897">
    <property type="protein sequence ID" value="KAK3232792.1"/>
    <property type="molecule type" value="Genomic_DNA"/>
</dbReference>
<accession>A0AAE0EM50</accession>
<dbReference type="Proteomes" id="UP001190700">
    <property type="component" value="Unassembled WGS sequence"/>
</dbReference>
<feature type="region of interest" description="Disordered" evidence="1">
    <location>
        <begin position="300"/>
        <end position="348"/>
    </location>
</feature>
<feature type="transmembrane region" description="Helical" evidence="2">
    <location>
        <begin position="54"/>
        <end position="80"/>
    </location>
</feature>
<dbReference type="PANTHER" id="PTHR11319:SF35">
    <property type="entry name" value="OUTER MEMBRANE PROTEIN PMPC-RELATED"/>
    <property type="match status" value="1"/>
</dbReference>
<protein>
    <submittedName>
        <fullName evidence="3">Uncharacterized protein</fullName>
    </submittedName>
</protein>
<keyword evidence="2" id="KW-1133">Transmembrane helix</keyword>
<feature type="transmembrane region" description="Helical" evidence="2">
    <location>
        <begin position="428"/>
        <end position="455"/>
    </location>
</feature>
<evidence type="ECO:0000313" key="4">
    <source>
        <dbReference type="Proteomes" id="UP001190700"/>
    </source>
</evidence>
<evidence type="ECO:0000313" key="3">
    <source>
        <dbReference type="EMBL" id="KAK3232792.1"/>
    </source>
</evidence>
<keyword evidence="2" id="KW-0472">Membrane</keyword>
<gene>
    <name evidence="3" type="ORF">CYMTET_56877</name>
</gene>
<keyword evidence="2" id="KW-0812">Transmembrane</keyword>
<feature type="transmembrane region" description="Helical" evidence="2">
    <location>
        <begin position="12"/>
        <end position="34"/>
    </location>
</feature>
<feature type="transmembrane region" description="Helical" evidence="2">
    <location>
        <begin position="117"/>
        <end position="137"/>
    </location>
</feature>
<feature type="transmembrane region" description="Helical" evidence="2">
    <location>
        <begin position="494"/>
        <end position="518"/>
    </location>
</feature>
<feature type="compositionally biased region" description="Polar residues" evidence="1">
    <location>
        <begin position="317"/>
        <end position="326"/>
    </location>
</feature>
<reference evidence="3 4" key="1">
    <citation type="journal article" date="2015" name="Genome Biol. Evol.">
        <title>Comparative Genomics of a Bacterivorous Green Alga Reveals Evolutionary Causalities and Consequences of Phago-Mixotrophic Mode of Nutrition.</title>
        <authorList>
            <person name="Burns J.A."/>
            <person name="Paasch A."/>
            <person name="Narechania A."/>
            <person name="Kim E."/>
        </authorList>
    </citation>
    <scope>NUCLEOTIDE SEQUENCE [LARGE SCALE GENOMIC DNA]</scope>
    <source>
        <strain evidence="3 4">PLY_AMNH</strain>
    </source>
</reference>
<evidence type="ECO:0000256" key="1">
    <source>
        <dbReference type="SAM" id="MobiDB-lite"/>
    </source>
</evidence>
<sequence length="633" mass="72565">MSQMSSIYSQDLLPSLFASFSARLMILNFDFQFMLNMDCFNAHFLPNFVDRSSFSFIFWQSVTMPWLLCLGFTLLHKLLCRRRQVHQRRKSQPEDARKAQAAELQWHRNTASACTGLALFVMMFVHPSIATTMFQIFNCESIFFDDAELKVQYWLKQDSHMECYTTSWYIAAMFAGFTLVTYVFGYPLVLYLTMRQLRSFRRVKMEREVAERHIDLVLAGQWLPCTINDVALVRNFQSLHPDLSLCNNQALRMSVSADKEAQGKQAQAIELFIRRDTFVQVAGLDEDSLIAGRKNLERKKLERMLQPPGSMRHRHGSGTNRSSSVGQELKPYCSSSSTPKKPNDPTSIDQEMPHIILLADGRVIEKALCFQRPDVGDRGAITQVPVTRLDDFDVDKVLAQFKEPFEDDFYFWQCYEIVRRTMQTGVVVLVYTAAGRTVSLTYALIFSMLAILLHQSYSPYVNDALDILQMTILVNQFLIQTTVIIVYMDSSSSLLATILFTLQIMLICFALTLIVPAFRPAFKQLSIKAHQLISPFYEKQGETTCQNDTEDEFNQDSVQPDDSSVWYPVQPDDSRTSVWLENPMVDIIAAQEQSRIGMMNSNPLFAVPNGSEEHNGRKEEISTDDVVIFRRIP</sequence>
<feature type="transmembrane region" description="Helical" evidence="2">
    <location>
        <begin position="168"/>
        <end position="192"/>
    </location>
</feature>
<name>A0AAE0EM50_9CHLO</name>